<evidence type="ECO:0000313" key="2">
    <source>
        <dbReference type="EMBL" id="GEU60497.1"/>
    </source>
</evidence>
<evidence type="ECO:0000256" key="1">
    <source>
        <dbReference type="SAM" id="MobiDB-lite"/>
    </source>
</evidence>
<organism evidence="2">
    <name type="scientific">Tanacetum cinerariifolium</name>
    <name type="common">Dalmatian daisy</name>
    <name type="synonym">Chrysanthemum cinerariifolium</name>
    <dbReference type="NCBI Taxonomy" id="118510"/>
    <lineage>
        <taxon>Eukaryota</taxon>
        <taxon>Viridiplantae</taxon>
        <taxon>Streptophyta</taxon>
        <taxon>Embryophyta</taxon>
        <taxon>Tracheophyta</taxon>
        <taxon>Spermatophyta</taxon>
        <taxon>Magnoliopsida</taxon>
        <taxon>eudicotyledons</taxon>
        <taxon>Gunneridae</taxon>
        <taxon>Pentapetalae</taxon>
        <taxon>asterids</taxon>
        <taxon>campanulids</taxon>
        <taxon>Asterales</taxon>
        <taxon>Asteraceae</taxon>
        <taxon>Asteroideae</taxon>
        <taxon>Anthemideae</taxon>
        <taxon>Anthemidinae</taxon>
        <taxon>Tanacetum</taxon>
    </lineage>
</organism>
<feature type="region of interest" description="Disordered" evidence="1">
    <location>
        <begin position="419"/>
        <end position="446"/>
    </location>
</feature>
<dbReference type="AlphaFoldDB" id="A0A6L2LHM3"/>
<gene>
    <name evidence="2" type="ORF">Tci_032475</name>
</gene>
<sequence>VAMLTMRVKRFIKKTRRNLNFNGKETIRFDKKKVECYNCHRRGPFATECRAPRSQGNKNRDNTRRVILVETPANALVVTDEMGYDWSYQAKEGPTDFALMAFSSSGSSSLDTEKSLCDEFELMMHKRFQMSSLGELTFFLGLQVKQKDDGFFIIQDKKSTTRGCQFLGKRLISWQCKKQTIVANSTTKAEYVAAASSGPRRHVTTLGDTYAQTKFETASKQSHDPPLLEVNTSGNGEYCMEHQDELTDFIPTTPHDLPLSRGHTPGSDEGKPNINKLMNHYTLLSNRVLALEQFKTTQDLVIKRLQKKVKRWEKKLRERTPGINLFKIGTSKKKTLAKENDFNAVELVSTAGDAVNVVSVIPDVSAAGPSTSFAGPFTSTVEDIFEDKMTTMADTLMAIRRTRLRTTLVVIHNVEKEPRKATLPPTVQSQDKGKGKKEEPKPISKNPIKAQIQRDTKIAQRYYMKGNRSGSMPLFLWIMKRLMIVNSKQKEEMLSRMLNRRLEIDHESEMAFELIRFIKTHLKE</sequence>
<accession>A0A6L2LHM3</accession>
<protein>
    <submittedName>
        <fullName evidence="2">Ribonuclease H-like domain-containing protein</fullName>
    </submittedName>
</protein>
<dbReference type="InterPro" id="IPR036875">
    <property type="entry name" value="Znf_CCHC_sf"/>
</dbReference>
<dbReference type="GO" id="GO:0008270">
    <property type="term" value="F:zinc ion binding"/>
    <property type="evidence" value="ECO:0007669"/>
    <property type="project" value="InterPro"/>
</dbReference>
<reference evidence="2" key="1">
    <citation type="journal article" date="2019" name="Sci. Rep.">
        <title>Draft genome of Tanacetum cinerariifolium, the natural source of mosquito coil.</title>
        <authorList>
            <person name="Yamashiro T."/>
            <person name="Shiraishi A."/>
            <person name="Satake H."/>
            <person name="Nakayama K."/>
        </authorList>
    </citation>
    <scope>NUCLEOTIDE SEQUENCE</scope>
</reference>
<feature type="non-terminal residue" evidence="2">
    <location>
        <position position="1"/>
    </location>
</feature>
<comment type="caution">
    <text evidence="2">The sequence shown here is derived from an EMBL/GenBank/DDBJ whole genome shotgun (WGS) entry which is preliminary data.</text>
</comment>
<name>A0A6L2LHM3_TANCI</name>
<dbReference type="SUPFAM" id="SSF57756">
    <property type="entry name" value="Retrovirus zinc finger-like domains"/>
    <property type="match status" value="1"/>
</dbReference>
<feature type="compositionally biased region" description="Basic and acidic residues" evidence="1">
    <location>
        <begin position="431"/>
        <end position="442"/>
    </location>
</feature>
<proteinExistence type="predicted"/>
<dbReference type="GO" id="GO:0003676">
    <property type="term" value="F:nucleic acid binding"/>
    <property type="evidence" value="ECO:0007669"/>
    <property type="project" value="InterPro"/>
</dbReference>
<dbReference type="EMBL" id="BKCJ010004345">
    <property type="protein sequence ID" value="GEU60497.1"/>
    <property type="molecule type" value="Genomic_DNA"/>
</dbReference>